<evidence type="ECO:0000256" key="1">
    <source>
        <dbReference type="SAM" id="SignalP"/>
    </source>
</evidence>
<gene>
    <name evidence="3" type="ordered locus">VC0395_0192</name>
</gene>
<sequence length="292" mass="32339">MMHHGDPSMKLTRTLLTSALLLPAFSSLAALELQTYNPGEHGIFPVSSTLISDEKQAILVDAQFGVNDGAKLVDMIKQSGKELTAIYISAGDPDYYFGLQPLVEAFPNVPVLASESVVKHIEATKDAKIEYWGPILAENAPQKVIVPKVDNRTKFVLNGGKIEIKQLNHPQAYLWLPAEKTILGGVAVMSDMHVWTADSQTKQARMEWVETLDRMLELKPKQVIPGHYGHEIPQGTQAISFTKEYLVKFEQALDSSTHSSQVIEKMRAQYPVLPDDGSLQLSAEVNMGEKSW</sequence>
<evidence type="ECO:0000313" key="4">
    <source>
        <dbReference type="Proteomes" id="UP000000249"/>
    </source>
</evidence>
<dbReference type="SMART" id="SM00849">
    <property type="entry name" value="Lactamase_B"/>
    <property type="match status" value="1"/>
</dbReference>
<dbReference type="OrthoDB" id="8441428at2"/>
<dbReference type="CDD" id="cd07739">
    <property type="entry name" value="metallo-hydrolase-like_MBL-fold"/>
    <property type="match status" value="1"/>
</dbReference>
<protein>
    <recommendedName>
        <fullName evidence="2">Metallo-beta-lactamase domain-containing protein</fullName>
    </recommendedName>
</protein>
<dbReference type="SUPFAM" id="SSF56281">
    <property type="entry name" value="Metallo-hydrolase/oxidoreductase"/>
    <property type="match status" value="1"/>
</dbReference>
<feature type="chain" id="PRO_5030008050" description="Metallo-beta-lactamase domain-containing protein" evidence="1">
    <location>
        <begin position="30"/>
        <end position="292"/>
    </location>
</feature>
<name>A0A0H3AEB5_VIBC3</name>
<keyword evidence="1" id="KW-0732">Signal</keyword>
<dbReference type="Proteomes" id="UP000000249">
    <property type="component" value="Chromosome 2"/>
</dbReference>
<evidence type="ECO:0000313" key="3">
    <source>
        <dbReference type="EMBL" id="ABQ19117.1"/>
    </source>
</evidence>
<dbReference type="PATRIC" id="fig|345073.21.peg.3795"/>
<dbReference type="AlphaFoldDB" id="A0A0H3AEB5"/>
<dbReference type="EMBL" id="CP000626">
    <property type="protein sequence ID" value="ABQ19117.1"/>
    <property type="molecule type" value="Genomic_DNA"/>
</dbReference>
<dbReference type="PANTHER" id="PTHR42951:SF14">
    <property type="entry name" value="METALLO-BETA-LACTAMASE SUPERFAMILY PROTEIN"/>
    <property type="match status" value="1"/>
</dbReference>
<dbReference type="Pfam" id="PF00753">
    <property type="entry name" value="Lactamase_B"/>
    <property type="match status" value="1"/>
</dbReference>
<dbReference type="KEGG" id="vco:VC0395_0192"/>
<dbReference type="Gene3D" id="3.60.15.10">
    <property type="entry name" value="Ribonuclease Z/Hydroxyacylglutathione hydrolase-like"/>
    <property type="match status" value="1"/>
</dbReference>
<dbReference type="InterPro" id="IPR036866">
    <property type="entry name" value="RibonucZ/Hydroxyglut_hydro"/>
</dbReference>
<dbReference type="KEGG" id="vcr:VC395_A1072"/>
<dbReference type="InterPro" id="IPR050855">
    <property type="entry name" value="NDM-1-like"/>
</dbReference>
<dbReference type="eggNOG" id="COG0491">
    <property type="taxonomic scope" value="Bacteria"/>
</dbReference>
<organism evidence="3 4">
    <name type="scientific">Vibrio cholerae serotype O1 (strain ATCC 39541 / Classical Ogawa 395 / O395)</name>
    <dbReference type="NCBI Taxonomy" id="345073"/>
    <lineage>
        <taxon>Bacteria</taxon>
        <taxon>Pseudomonadati</taxon>
        <taxon>Pseudomonadota</taxon>
        <taxon>Gammaproteobacteria</taxon>
        <taxon>Vibrionales</taxon>
        <taxon>Vibrionaceae</taxon>
        <taxon>Vibrio</taxon>
    </lineage>
</organism>
<proteinExistence type="predicted"/>
<feature type="domain" description="Metallo-beta-lactamase" evidence="2">
    <location>
        <begin position="45"/>
        <end position="227"/>
    </location>
</feature>
<dbReference type="PANTHER" id="PTHR42951">
    <property type="entry name" value="METALLO-BETA-LACTAMASE DOMAIN-CONTAINING"/>
    <property type="match status" value="1"/>
</dbReference>
<evidence type="ECO:0000259" key="2">
    <source>
        <dbReference type="SMART" id="SM00849"/>
    </source>
</evidence>
<dbReference type="NCBIfam" id="NF040580">
    <property type="entry name" value="MBL_fold_Vmh"/>
    <property type="match status" value="1"/>
</dbReference>
<dbReference type="InterPro" id="IPR001279">
    <property type="entry name" value="Metallo-B-lactamas"/>
</dbReference>
<accession>A0A0H3AEB5</accession>
<feature type="signal peptide" evidence="1">
    <location>
        <begin position="1"/>
        <end position="29"/>
    </location>
</feature>
<reference evidence="3 4" key="1">
    <citation type="submission" date="2007-03" db="EMBL/GenBank/DDBJ databases">
        <authorList>
            <person name="Heidelberg J."/>
        </authorList>
    </citation>
    <scope>NUCLEOTIDE SEQUENCE [LARGE SCALE GENOMIC DNA]</scope>
    <source>
        <strain evidence="4">ATCC 39541 / Classical Ogawa 395 / O395</strain>
    </source>
</reference>